<sequence>MCLKYAGWRAKSPVSDSPKRSASPTWTAIRLRKISSGVCKTRQVHGQVGDSPNRSASLNLFAAWTPKLTGSPVKLGEVRFARIPEATPLAVDTVPAPAQTVVPVPPVRGSPPWLLNRLKAEVLRAILEEKRLSTDGLGDRYPNWNTLRLHRFLAVHQSLSIPSWVQEFYIAYATWYRRERRRPVPSDSSEMSSATTGDVPTEDVAADMSEAKTNEEQVGERDAVVYDDLSDLEDAMFETARQTSLRDTTMVRSSGASADVTQDTVAKDQSVISGIDAPTDGAAV</sequence>
<dbReference type="EnsemblPlants" id="PGSC0003DMT400084771">
    <property type="protein sequence ID" value="PGSC0003DMT400084771"/>
    <property type="gene ID" value="PGSC0003DMG400034342"/>
</dbReference>
<dbReference type="Gramene" id="PGSC0003DMT400084771">
    <property type="protein sequence ID" value="PGSC0003DMT400084771"/>
    <property type="gene ID" value="PGSC0003DMG400034342"/>
</dbReference>
<dbReference type="Proteomes" id="UP000011115">
    <property type="component" value="Unassembled WGS sequence"/>
</dbReference>
<name>M1D807_SOLTU</name>
<dbReference type="PANTHER" id="PTHR33180">
    <property type="entry name" value="PHOTOSYSTEM II CP43 REACTION CENTER PROTEIN"/>
    <property type="match status" value="1"/>
</dbReference>
<keyword evidence="3" id="KW-1185">Reference proteome</keyword>
<proteinExistence type="predicted"/>
<evidence type="ECO:0000313" key="3">
    <source>
        <dbReference type="Proteomes" id="UP000011115"/>
    </source>
</evidence>
<reference evidence="2" key="2">
    <citation type="submission" date="2015-06" db="UniProtKB">
        <authorList>
            <consortium name="EnsemblPlants"/>
        </authorList>
    </citation>
    <scope>IDENTIFICATION</scope>
    <source>
        <strain evidence="2">DM1-3 516 R44</strain>
    </source>
</reference>
<dbReference type="InParanoid" id="M1D807"/>
<evidence type="ECO:0000313" key="2">
    <source>
        <dbReference type="EnsemblPlants" id="PGSC0003DMT400084771"/>
    </source>
</evidence>
<dbReference type="PaxDb" id="4113-PGSC0003DMT400084771"/>
<organism evidence="2 3">
    <name type="scientific">Solanum tuberosum</name>
    <name type="common">Potato</name>
    <dbReference type="NCBI Taxonomy" id="4113"/>
    <lineage>
        <taxon>Eukaryota</taxon>
        <taxon>Viridiplantae</taxon>
        <taxon>Streptophyta</taxon>
        <taxon>Embryophyta</taxon>
        <taxon>Tracheophyta</taxon>
        <taxon>Spermatophyta</taxon>
        <taxon>Magnoliopsida</taxon>
        <taxon>eudicotyledons</taxon>
        <taxon>Gunneridae</taxon>
        <taxon>Pentapetalae</taxon>
        <taxon>asterids</taxon>
        <taxon>lamiids</taxon>
        <taxon>Solanales</taxon>
        <taxon>Solanaceae</taxon>
        <taxon>Solanoideae</taxon>
        <taxon>Solaneae</taxon>
        <taxon>Solanum</taxon>
    </lineage>
</organism>
<protein>
    <recommendedName>
        <fullName evidence="4">Polyprotein protein</fullName>
    </recommendedName>
</protein>
<reference evidence="3" key="1">
    <citation type="journal article" date="2011" name="Nature">
        <title>Genome sequence and analysis of the tuber crop potato.</title>
        <authorList>
            <consortium name="The Potato Genome Sequencing Consortium"/>
        </authorList>
    </citation>
    <scope>NUCLEOTIDE SEQUENCE [LARGE SCALE GENOMIC DNA]</scope>
    <source>
        <strain evidence="3">cv. DM1-3 516 R44</strain>
    </source>
</reference>
<dbReference type="PANTHER" id="PTHR33180:SF31">
    <property type="entry name" value="POLYPROTEIN PROTEIN"/>
    <property type="match status" value="1"/>
</dbReference>
<dbReference type="HOGENOM" id="CLU_981430_0_0_1"/>
<dbReference type="AlphaFoldDB" id="M1D807"/>
<feature type="compositionally biased region" description="Polar residues" evidence="1">
    <location>
        <begin position="186"/>
        <end position="198"/>
    </location>
</feature>
<feature type="region of interest" description="Disordered" evidence="1">
    <location>
        <begin position="181"/>
        <end position="203"/>
    </location>
</feature>
<evidence type="ECO:0000256" key="1">
    <source>
        <dbReference type="SAM" id="MobiDB-lite"/>
    </source>
</evidence>
<evidence type="ECO:0008006" key="4">
    <source>
        <dbReference type="Google" id="ProtNLM"/>
    </source>
</evidence>
<accession>M1D807</accession>